<sequence length="169" mass="18849">MGRKSIKDDKNIFFESREAAGLTRAQASELIGTISESRLEKLETGKASIYPEDVVDMAAAYKKPELCNYYCTHECRIGKESVPEVKVSSLSEIVLGMLSALNSLDKQKDRLIEITADGIVSDDEIPDFVHIQKQLDQIDHTVEALKLWVANTINSGNINADKLKEYSDK</sequence>
<proteinExistence type="predicted"/>
<dbReference type="RefSeq" id="WP_028247197.1">
    <property type="nucleotide sequence ID" value="NZ_FMWK01000006.1"/>
</dbReference>
<evidence type="ECO:0000313" key="2">
    <source>
        <dbReference type="Proteomes" id="UP000199428"/>
    </source>
</evidence>
<gene>
    <name evidence="1" type="ORF">SAMN02910350_01565</name>
</gene>
<dbReference type="EMBL" id="FMWK01000006">
    <property type="protein sequence ID" value="SCZ78977.1"/>
    <property type="molecule type" value="Genomic_DNA"/>
</dbReference>
<reference evidence="1 2" key="1">
    <citation type="submission" date="2016-10" db="EMBL/GenBank/DDBJ databases">
        <authorList>
            <person name="de Groot N.N."/>
        </authorList>
    </citation>
    <scope>NUCLEOTIDE SEQUENCE [LARGE SCALE GENOMIC DNA]</scope>
    <source>
        <strain evidence="1 2">DSM 10317</strain>
    </source>
</reference>
<dbReference type="Pfam" id="PF13560">
    <property type="entry name" value="HTH_31"/>
    <property type="match status" value="1"/>
</dbReference>
<protein>
    <submittedName>
        <fullName evidence="1">Helix-turn-helix domain-containing protein</fullName>
    </submittedName>
</protein>
<dbReference type="Proteomes" id="UP000199428">
    <property type="component" value="Unassembled WGS sequence"/>
</dbReference>
<organism evidence="1 2">
    <name type="scientific">Pseudobutyrivibrio xylanivorans</name>
    <dbReference type="NCBI Taxonomy" id="185007"/>
    <lineage>
        <taxon>Bacteria</taxon>
        <taxon>Bacillati</taxon>
        <taxon>Bacillota</taxon>
        <taxon>Clostridia</taxon>
        <taxon>Lachnospirales</taxon>
        <taxon>Lachnospiraceae</taxon>
        <taxon>Pseudobutyrivibrio</taxon>
    </lineage>
</organism>
<evidence type="ECO:0000313" key="1">
    <source>
        <dbReference type="EMBL" id="SCZ78977.1"/>
    </source>
</evidence>
<dbReference type="AlphaFoldDB" id="A0A1G5RYG9"/>
<accession>A0A1G5RYG9</accession>
<name>A0A1G5RYG9_PSEXY</name>
<dbReference type="InterPro" id="IPR001387">
    <property type="entry name" value="Cro/C1-type_HTH"/>
</dbReference>
<dbReference type="CDD" id="cd00093">
    <property type="entry name" value="HTH_XRE"/>
    <property type="match status" value="1"/>
</dbReference>